<feature type="domain" description="Sodium/calcium exchanger membrane region" evidence="6">
    <location>
        <begin position="6"/>
        <end position="145"/>
    </location>
</feature>
<protein>
    <submittedName>
        <fullName evidence="7">Cation:H+ antiporter</fullName>
    </submittedName>
</protein>
<dbReference type="InterPro" id="IPR004481">
    <property type="entry name" value="K/Na/Ca-exchanger"/>
</dbReference>
<feature type="transmembrane region" description="Helical" evidence="5">
    <location>
        <begin position="37"/>
        <end position="63"/>
    </location>
</feature>
<evidence type="ECO:0000256" key="2">
    <source>
        <dbReference type="ARBA" id="ARBA00022692"/>
    </source>
</evidence>
<keyword evidence="8" id="KW-1185">Reference proteome</keyword>
<evidence type="ECO:0000256" key="3">
    <source>
        <dbReference type="ARBA" id="ARBA00022989"/>
    </source>
</evidence>
<feature type="domain" description="Sodium/calcium exchanger membrane region" evidence="6">
    <location>
        <begin position="170"/>
        <end position="306"/>
    </location>
</feature>
<keyword evidence="4 5" id="KW-0472">Membrane</keyword>
<evidence type="ECO:0000256" key="1">
    <source>
        <dbReference type="ARBA" id="ARBA00004141"/>
    </source>
</evidence>
<feature type="transmembrane region" description="Helical" evidence="5">
    <location>
        <begin position="75"/>
        <end position="96"/>
    </location>
</feature>
<dbReference type="GO" id="GO:0008273">
    <property type="term" value="F:calcium, potassium:sodium antiporter activity"/>
    <property type="evidence" value="ECO:0007669"/>
    <property type="project" value="TreeGrafter"/>
</dbReference>
<reference evidence="8" key="1">
    <citation type="submission" date="2016-10" db="EMBL/GenBank/DDBJ databases">
        <authorList>
            <person name="Varghese N."/>
            <person name="Submissions S."/>
        </authorList>
    </citation>
    <scope>NUCLEOTIDE SEQUENCE [LARGE SCALE GENOMIC DNA]</scope>
    <source>
        <strain evidence="8">CGMCC 1.10119</strain>
    </source>
</reference>
<dbReference type="GO" id="GO:0005262">
    <property type="term" value="F:calcium channel activity"/>
    <property type="evidence" value="ECO:0007669"/>
    <property type="project" value="TreeGrafter"/>
</dbReference>
<feature type="transmembrane region" description="Helical" evidence="5">
    <location>
        <begin position="131"/>
        <end position="148"/>
    </location>
</feature>
<proteinExistence type="predicted"/>
<dbReference type="OrthoDB" id="142185at2157"/>
<feature type="transmembrane region" description="Helical" evidence="5">
    <location>
        <begin position="168"/>
        <end position="192"/>
    </location>
</feature>
<dbReference type="GO" id="GO:0005886">
    <property type="term" value="C:plasma membrane"/>
    <property type="evidence" value="ECO:0007669"/>
    <property type="project" value="TreeGrafter"/>
</dbReference>
<accession>A0A1G9RA39</accession>
<dbReference type="EMBL" id="FNHL01000001">
    <property type="protein sequence ID" value="SDM19970.1"/>
    <property type="molecule type" value="Genomic_DNA"/>
</dbReference>
<dbReference type="Pfam" id="PF01699">
    <property type="entry name" value="Na_Ca_ex"/>
    <property type="match status" value="2"/>
</dbReference>
<gene>
    <name evidence="7" type="ORF">SAMN04487949_1247</name>
</gene>
<dbReference type="PANTHER" id="PTHR10846">
    <property type="entry name" value="SODIUM/POTASSIUM/CALCIUM EXCHANGER"/>
    <property type="match status" value="1"/>
</dbReference>
<evidence type="ECO:0000313" key="7">
    <source>
        <dbReference type="EMBL" id="SDM19970.1"/>
    </source>
</evidence>
<keyword evidence="2 5" id="KW-0812">Transmembrane</keyword>
<dbReference type="NCBIfam" id="TIGR00367">
    <property type="entry name" value="calcium/sodium antiporter"/>
    <property type="match status" value="1"/>
</dbReference>
<dbReference type="AlphaFoldDB" id="A0A1G9RA39"/>
<organism evidence="7 8">
    <name type="scientific">Halogranum gelatinilyticum</name>
    <dbReference type="NCBI Taxonomy" id="660521"/>
    <lineage>
        <taxon>Archaea</taxon>
        <taxon>Methanobacteriati</taxon>
        <taxon>Methanobacteriota</taxon>
        <taxon>Stenosarchaea group</taxon>
        <taxon>Halobacteria</taxon>
        <taxon>Halobacteriales</taxon>
        <taxon>Haloferacaceae</taxon>
    </lineage>
</organism>
<dbReference type="InterPro" id="IPR044880">
    <property type="entry name" value="NCX_ion-bd_dom_sf"/>
</dbReference>
<evidence type="ECO:0000256" key="4">
    <source>
        <dbReference type="ARBA" id="ARBA00023136"/>
    </source>
</evidence>
<evidence type="ECO:0000256" key="5">
    <source>
        <dbReference type="SAM" id="Phobius"/>
    </source>
</evidence>
<evidence type="ECO:0000313" key="8">
    <source>
        <dbReference type="Proteomes" id="UP000199451"/>
    </source>
</evidence>
<feature type="transmembrane region" description="Helical" evidence="5">
    <location>
        <begin position="102"/>
        <end position="119"/>
    </location>
</feature>
<feature type="transmembrane region" description="Helical" evidence="5">
    <location>
        <begin position="262"/>
        <end position="285"/>
    </location>
</feature>
<dbReference type="InterPro" id="IPR004837">
    <property type="entry name" value="NaCa_Exmemb"/>
</dbReference>
<dbReference type="RefSeq" id="WP_089695088.1">
    <property type="nucleotide sequence ID" value="NZ_FNHL01000001.1"/>
</dbReference>
<dbReference type="GO" id="GO:0006874">
    <property type="term" value="P:intracellular calcium ion homeostasis"/>
    <property type="evidence" value="ECO:0007669"/>
    <property type="project" value="TreeGrafter"/>
</dbReference>
<dbReference type="STRING" id="660521.SAMN04487949_1247"/>
<dbReference type="PANTHER" id="PTHR10846:SF8">
    <property type="entry name" value="INNER MEMBRANE PROTEIN YRBG"/>
    <property type="match status" value="1"/>
</dbReference>
<dbReference type="Gene3D" id="1.20.1420.30">
    <property type="entry name" value="NCX, central ion-binding region"/>
    <property type="match status" value="1"/>
</dbReference>
<feature type="transmembrane region" description="Helical" evidence="5">
    <location>
        <begin position="204"/>
        <end position="224"/>
    </location>
</feature>
<name>A0A1G9RA39_9EURY</name>
<evidence type="ECO:0000259" key="6">
    <source>
        <dbReference type="Pfam" id="PF01699"/>
    </source>
</evidence>
<comment type="subcellular location">
    <subcellularLocation>
        <location evidence="1">Membrane</location>
        <topology evidence="1">Multi-pass membrane protein</topology>
    </subcellularLocation>
</comment>
<sequence>MVYAELGLLLVGLVALVVGAERAVAAAADIARFYGVSAFFVGVTVISVGTSVPEMTTSVYAAFYGAGDIVVGNIVGSETAQITLAVGIVALISPIVAERRNVLVYGGAMTLAMVVMLLTLDDGRIQRSEGFLMMLAYVNFVYILYTNEGGEEITEEVVDEELERPGRSLPWVVAGLALVVVGGQLLVTNGVALARVAGVSEYTIGLLTGLGTTAPEIVVAGIAAHRGEGGISVGSLLGSNITDPVFSLGVGALVADVVVTDLAALSGTTTYMLAVSLVVIGLLYWRQGISRRMALVCLALYVPSVVL</sequence>
<keyword evidence="3 5" id="KW-1133">Transmembrane helix</keyword>
<dbReference type="Proteomes" id="UP000199451">
    <property type="component" value="Unassembled WGS sequence"/>
</dbReference>